<protein>
    <submittedName>
        <fullName evidence="1">Uncharacterized protein</fullName>
    </submittedName>
</protein>
<dbReference type="EMBL" id="JACOFZ010000001">
    <property type="protein sequence ID" value="MBC3880676.1"/>
    <property type="molecule type" value="Genomic_DNA"/>
</dbReference>
<gene>
    <name evidence="1" type="ORF">H8K36_04770</name>
</gene>
<organism evidence="1 2">
    <name type="scientific">Undibacterium nitidum</name>
    <dbReference type="NCBI Taxonomy" id="2762298"/>
    <lineage>
        <taxon>Bacteria</taxon>
        <taxon>Pseudomonadati</taxon>
        <taxon>Pseudomonadota</taxon>
        <taxon>Betaproteobacteria</taxon>
        <taxon>Burkholderiales</taxon>
        <taxon>Oxalobacteraceae</taxon>
        <taxon>Undibacterium</taxon>
    </lineage>
</organism>
<dbReference type="RefSeq" id="WP_186914837.1">
    <property type="nucleotide sequence ID" value="NZ_JACOFZ010000001.1"/>
</dbReference>
<keyword evidence="2" id="KW-1185">Reference proteome</keyword>
<sequence length="104" mass="12095">MEILVHRPSQYQDKIRDYRLFVDGVFLTKIKPNSQTVLNIPDDAKQLQAKIDWCTSAMFMVNEIKSNRITIKNTYGDHLAKALLMPLYYISLGRKQYLTIESGQ</sequence>
<reference evidence="1" key="1">
    <citation type="submission" date="2020-08" db="EMBL/GenBank/DDBJ databases">
        <title>Novel species isolated from subtropical streams in China.</title>
        <authorList>
            <person name="Lu H."/>
        </authorList>
    </citation>
    <scope>NUCLEOTIDE SEQUENCE</scope>
    <source>
        <strain evidence="1">LX22W</strain>
    </source>
</reference>
<dbReference type="Proteomes" id="UP000627446">
    <property type="component" value="Unassembled WGS sequence"/>
</dbReference>
<dbReference type="AlphaFoldDB" id="A0A923HV49"/>
<comment type="caution">
    <text evidence="1">The sequence shown here is derived from an EMBL/GenBank/DDBJ whole genome shotgun (WGS) entry which is preliminary data.</text>
</comment>
<proteinExistence type="predicted"/>
<accession>A0A923HV49</accession>
<evidence type="ECO:0000313" key="1">
    <source>
        <dbReference type="EMBL" id="MBC3880676.1"/>
    </source>
</evidence>
<evidence type="ECO:0000313" key="2">
    <source>
        <dbReference type="Proteomes" id="UP000627446"/>
    </source>
</evidence>
<name>A0A923HV49_9BURK</name>